<evidence type="ECO:0000256" key="2">
    <source>
        <dbReference type="ARBA" id="ARBA00010790"/>
    </source>
</evidence>
<organism evidence="6 7">
    <name type="scientific">Microbacterium lacus</name>
    <dbReference type="NCBI Taxonomy" id="415217"/>
    <lineage>
        <taxon>Bacteria</taxon>
        <taxon>Bacillati</taxon>
        <taxon>Actinomycetota</taxon>
        <taxon>Actinomycetes</taxon>
        <taxon>Micrococcales</taxon>
        <taxon>Microbacteriaceae</taxon>
        <taxon>Microbacterium</taxon>
    </lineage>
</organism>
<protein>
    <recommendedName>
        <fullName evidence="8">Esterase</fullName>
    </recommendedName>
</protein>
<dbReference type="PANTHER" id="PTHR47470:SF1">
    <property type="entry name" value="FAD-DEPENDENT OXIDOREDUCTASE 2 FAD BINDING DOMAIN-CONTAINING PROTEIN"/>
    <property type="match status" value="1"/>
</dbReference>
<dbReference type="Proteomes" id="UP001500596">
    <property type="component" value="Unassembled WGS sequence"/>
</dbReference>
<evidence type="ECO:0000313" key="6">
    <source>
        <dbReference type="EMBL" id="GAA1677081.1"/>
    </source>
</evidence>
<keyword evidence="7" id="KW-1185">Reference proteome</keyword>
<proteinExistence type="inferred from homology"/>
<dbReference type="SUPFAM" id="SSF53474">
    <property type="entry name" value="alpha/beta-Hydrolases"/>
    <property type="match status" value="1"/>
</dbReference>
<keyword evidence="5" id="KW-0560">Oxidoreductase</keyword>
<reference evidence="6 7" key="1">
    <citation type="journal article" date="2019" name="Int. J. Syst. Evol. Microbiol.">
        <title>The Global Catalogue of Microorganisms (GCM) 10K type strain sequencing project: providing services to taxonomists for standard genome sequencing and annotation.</title>
        <authorList>
            <consortium name="The Broad Institute Genomics Platform"/>
            <consortium name="The Broad Institute Genome Sequencing Center for Infectious Disease"/>
            <person name="Wu L."/>
            <person name="Ma J."/>
        </authorList>
    </citation>
    <scope>NUCLEOTIDE SEQUENCE [LARGE SCALE GENOMIC DNA]</scope>
    <source>
        <strain evidence="6 7">JCM 15575</strain>
    </source>
</reference>
<keyword evidence="3" id="KW-0285">Flavoprotein</keyword>
<dbReference type="RefSeq" id="WP_344054369.1">
    <property type="nucleotide sequence ID" value="NZ_BAAAPK010000001.1"/>
</dbReference>
<evidence type="ECO:0008006" key="8">
    <source>
        <dbReference type="Google" id="ProtNLM"/>
    </source>
</evidence>
<evidence type="ECO:0000313" key="7">
    <source>
        <dbReference type="Proteomes" id="UP001500596"/>
    </source>
</evidence>
<evidence type="ECO:0000256" key="1">
    <source>
        <dbReference type="ARBA" id="ARBA00001974"/>
    </source>
</evidence>
<gene>
    <name evidence="6" type="ORF">GCM10009807_21300</name>
</gene>
<dbReference type="EMBL" id="BAAAPK010000001">
    <property type="protein sequence ID" value="GAA1677081.1"/>
    <property type="molecule type" value="Genomic_DNA"/>
</dbReference>
<sequence>MSPETSARTETAPVRAPAKYVRPGTRGQETEIIPFAADDGVPLTMLHVTRPAAPTPRGPVLLVHGAGVRAEIFRPPLEHTLVDALLDDGFDVWMVNWRASIDLRPVAWTLDDAAAYDYPAAVRLVLGRTGATTLKAFVHCQGSTSFVISAISGLVPEVTTIVTNAVSLHTVLPAWSVVKIGVLSPIVRRYSPTLSPKWGYRTEGGFSRLLRSVVVATHPECENPVCNMVSFTYGAGHPALWAHRNIDAATHDWLTGEFAGAPMTFFAQMRESVRAGHLVPTGRVSLLSTDYTAPPKTDARFVFLAGSDNRCFLAEGQRRSFAHFEAISPGRHAYHEFPGYGHLDVIFGANAWRETHPTIVAELRA</sequence>
<accession>A0ABN2GUJ9</accession>
<comment type="cofactor">
    <cofactor evidence="1">
        <name>FAD</name>
        <dbReference type="ChEBI" id="CHEBI:57692"/>
    </cofactor>
</comment>
<evidence type="ECO:0000256" key="3">
    <source>
        <dbReference type="ARBA" id="ARBA00022630"/>
    </source>
</evidence>
<keyword evidence="4" id="KW-0274">FAD</keyword>
<dbReference type="InterPro" id="IPR052542">
    <property type="entry name" value="Cholesterol_Oxidase"/>
</dbReference>
<name>A0ABN2GUJ9_9MICO</name>
<dbReference type="InterPro" id="IPR029058">
    <property type="entry name" value="AB_hydrolase_fold"/>
</dbReference>
<evidence type="ECO:0000256" key="4">
    <source>
        <dbReference type="ARBA" id="ARBA00022827"/>
    </source>
</evidence>
<dbReference type="PANTHER" id="PTHR47470">
    <property type="entry name" value="CHOLESTEROL OXIDASE"/>
    <property type="match status" value="1"/>
</dbReference>
<comment type="caution">
    <text evidence="6">The sequence shown here is derived from an EMBL/GenBank/DDBJ whole genome shotgun (WGS) entry which is preliminary data.</text>
</comment>
<evidence type="ECO:0000256" key="5">
    <source>
        <dbReference type="ARBA" id="ARBA00023002"/>
    </source>
</evidence>
<comment type="similarity">
    <text evidence="2">Belongs to the GMC oxidoreductase family.</text>
</comment>
<dbReference type="Gene3D" id="3.40.50.1820">
    <property type="entry name" value="alpha/beta hydrolase"/>
    <property type="match status" value="1"/>
</dbReference>